<dbReference type="Pfam" id="PF00535">
    <property type="entry name" value="Glycos_transf_2"/>
    <property type="match status" value="1"/>
</dbReference>
<dbReference type="GO" id="GO:0016740">
    <property type="term" value="F:transferase activity"/>
    <property type="evidence" value="ECO:0007669"/>
    <property type="project" value="UniProtKB-KW"/>
</dbReference>
<dbReference type="PANTHER" id="PTHR10859:SF91">
    <property type="entry name" value="DOLICHYL-PHOSPHATE BETA-GLUCOSYLTRANSFERASE"/>
    <property type="match status" value="1"/>
</dbReference>
<keyword evidence="1" id="KW-1133">Transmembrane helix</keyword>
<dbReference type="SUPFAM" id="SSF53448">
    <property type="entry name" value="Nucleotide-diphospho-sugar transferases"/>
    <property type="match status" value="1"/>
</dbReference>
<reference evidence="3" key="1">
    <citation type="submission" date="2012-03" db="EMBL/GenBank/DDBJ databases">
        <title>Functional metagenomics reveals considerable lignocellulase gene clusters in the gut microbiome of a wood-feeding higher termite.</title>
        <authorList>
            <person name="Liu N."/>
        </authorList>
    </citation>
    <scope>NUCLEOTIDE SEQUENCE</scope>
</reference>
<proteinExistence type="predicted"/>
<dbReference type="CDD" id="cd04179">
    <property type="entry name" value="DPM_DPG-synthase_like"/>
    <property type="match status" value="1"/>
</dbReference>
<keyword evidence="1" id="KW-0812">Transmembrane</keyword>
<name>A0A806K098_9BACT</name>
<accession>A0A806K098</accession>
<evidence type="ECO:0000313" key="3">
    <source>
        <dbReference type="EMBL" id="AGS53042.1"/>
    </source>
</evidence>
<feature type="domain" description="Glycosyltransferase 2-like" evidence="2">
    <location>
        <begin position="28"/>
        <end position="120"/>
    </location>
</feature>
<organism evidence="3">
    <name type="scientific">uncultured bacterium contig00031</name>
    <dbReference type="NCBI Taxonomy" id="1181520"/>
    <lineage>
        <taxon>Bacteria</taxon>
        <taxon>environmental samples</taxon>
    </lineage>
</organism>
<dbReference type="EMBL" id="JQ844219">
    <property type="protein sequence ID" value="AGS53042.1"/>
    <property type="molecule type" value="Genomic_DNA"/>
</dbReference>
<evidence type="ECO:0000256" key="1">
    <source>
        <dbReference type="SAM" id="Phobius"/>
    </source>
</evidence>
<sequence length="247" mass="28203">MKQGIVIPIYRHAIPARLLAEKLVSFGIPIILVDDGNDSESKKCLEECAAQIPGTFLVRLEKNLGKGGAVVKGLEKAAELGLTHVLQIDADGQHDIGMVPFFMEESAKHPDNVICGYPQFNETAPKGRVIGRKISCFWTVVVTFTKDFIDVLCGFRVYPVDAVLRITKKSFIDKRMGFDPEILVRLYWNRVFPVYHPIKVIYPECGISNFHMFRDNLRISWMFTRLFFGMLIRLPLLVSMKRRKENK</sequence>
<evidence type="ECO:0000259" key="2">
    <source>
        <dbReference type="Pfam" id="PF00535"/>
    </source>
</evidence>
<dbReference type="PANTHER" id="PTHR10859">
    <property type="entry name" value="GLYCOSYL TRANSFERASE"/>
    <property type="match status" value="1"/>
</dbReference>
<dbReference type="InterPro" id="IPR001173">
    <property type="entry name" value="Glyco_trans_2-like"/>
</dbReference>
<dbReference type="AlphaFoldDB" id="A0A806K098"/>
<keyword evidence="3" id="KW-0808">Transferase</keyword>
<feature type="transmembrane region" description="Helical" evidence="1">
    <location>
        <begin position="219"/>
        <end position="238"/>
    </location>
</feature>
<keyword evidence="1" id="KW-0472">Membrane</keyword>
<dbReference type="GO" id="GO:0006487">
    <property type="term" value="P:protein N-linked glycosylation"/>
    <property type="evidence" value="ECO:0007669"/>
    <property type="project" value="TreeGrafter"/>
</dbReference>
<dbReference type="Gene3D" id="3.90.550.10">
    <property type="entry name" value="Spore Coat Polysaccharide Biosynthesis Protein SpsA, Chain A"/>
    <property type="match status" value="1"/>
</dbReference>
<protein>
    <submittedName>
        <fullName evidence="3">Putative glycosyl transferase</fullName>
    </submittedName>
</protein>
<dbReference type="InterPro" id="IPR029044">
    <property type="entry name" value="Nucleotide-diphossugar_trans"/>
</dbReference>